<feature type="domain" description="Glycosyltransferase 2-like" evidence="3">
    <location>
        <begin position="440"/>
        <end position="634"/>
    </location>
</feature>
<dbReference type="PANTHER" id="PTHR16779:SF1">
    <property type="entry name" value="BETA-1,4-MANNOSYLTRANSFERASE EGH"/>
    <property type="match status" value="1"/>
</dbReference>
<dbReference type="InterPro" id="IPR001173">
    <property type="entry name" value="Glyco_trans_2-like"/>
</dbReference>
<dbReference type="SUPFAM" id="SSF53448">
    <property type="entry name" value="Nucleotide-diphospho-sugar transferases"/>
    <property type="match status" value="1"/>
</dbReference>
<dbReference type="Gene3D" id="3.90.550.10">
    <property type="entry name" value="Spore Coat Polysaccharide Biosynthesis Protein SpsA, Chain A"/>
    <property type="match status" value="1"/>
</dbReference>
<reference evidence="4 5" key="1">
    <citation type="submission" date="2021-02" db="EMBL/GenBank/DDBJ databases">
        <title>Variation within the Batrachochytrium salamandrivorans European outbreak.</title>
        <authorList>
            <person name="Kelly M."/>
            <person name="Pasmans F."/>
            <person name="Shea T.P."/>
            <person name="Munoz J.F."/>
            <person name="Carranza S."/>
            <person name="Cuomo C.A."/>
            <person name="Martel A."/>
        </authorList>
    </citation>
    <scope>NUCLEOTIDE SEQUENCE [LARGE SCALE GENOMIC DNA]</scope>
    <source>
        <strain evidence="4 5">AMFP18/2</strain>
    </source>
</reference>
<feature type="compositionally biased region" description="Low complexity" evidence="1">
    <location>
        <begin position="11"/>
        <end position="23"/>
    </location>
</feature>
<feature type="compositionally biased region" description="Low complexity" evidence="1">
    <location>
        <begin position="173"/>
        <end position="185"/>
    </location>
</feature>
<feature type="transmembrane region" description="Helical" evidence="2">
    <location>
        <begin position="660"/>
        <end position="688"/>
    </location>
</feature>
<dbReference type="PANTHER" id="PTHR16779">
    <property type="entry name" value="BETA-1,4-MANNOSYLTRANSFERASE EGH"/>
    <property type="match status" value="1"/>
</dbReference>
<feature type="compositionally biased region" description="Polar residues" evidence="1">
    <location>
        <begin position="142"/>
        <end position="156"/>
    </location>
</feature>
<evidence type="ECO:0000256" key="1">
    <source>
        <dbReference type="SAM" id="MobiDB-lite"/>
    </source>
</evidence>
<feature type="transmembrane region" description="Helical" evidence="2">
    <location>
        <begin position="275"/>
        <end position="300"/>
    </location>
</feature>
<dbReference type="Pfam" id="PF13632">
    <property type="entry name" value="Glyco_trans_2_3"/>
    <property type="match status" value="1"/>
</dbReference>
<evidence type="ECO:0000313" key="4">
    <source>
        <dbReference type="EMBL" id="KAH6589644.1"/>
    </source>
</evidence>
<gene>
    <name evidence="4" type="ORF">BASA50_009901</name>
</gene>
<evidence type="ECO:0000259" key="3">
    <source>
        <dbReference type="Pfam" id="PF13632"/>
    </source>
</evidence>
<name>A0ABQ8F2Z8_9FUNG</name>
<feature type="region of interest" description="Disordered" evidence="1">
    <location>
        <begin position="1"/>
        <end position="254"/>
    </location>
</feature>
<feature type="compositionally biased region" description="Low complexity" evidence="1">
    <location>
        <begin position="44"/>
        <end position="75"/>
    </location>
</feature>
<dbReference type="InterPro" id="IPR029044">
    <property type="entry name" value="Nucleotide-diphossugar_trans"/>
</dbReference>
<feature type="transmembrane region" description="Helical" evidence="2">
    <location>
        <begin position="320"/>
        <end position="338"/>
    </location>
</feature>
<keyword evidence="5" id="KW-1185">Reference proteome</keyword>
<dbReference type="Proteomes" id="UP001648503">
    <property type="component" value="Unassembled WGS sequence"/>
</dbReference>
<sequence>MSQRPSDADRPQSPQARPYYQQQPQPPPGFLPGNPRPDGAPILQPQQQQYNSQYYAQQQQQYQNHYAQQQQGNYAGPPPPPPQKGPSSGSQAPFRPDMMDASQGQRVAPPPSSQYRPAPYVAHGYAPYQPTSAPAGAGMQGGNPNNGRSPYQQQPQGYGFAPPQQYRPPGQPPVQQHVQQPGRPGYKAPQQGPVDTSANQGLQDWDDAASESTGTFYEDTPENRAGPAAAPGANQGGSNSAPGQGASSGTPNIPTRSYALVEDEGVRTNLGNTKFVMAVLSEWWIFSLIFIIGGTYLFHFKLPQDYVDNEIWNYTCFWKIGWILPFPYTLICFFGLVLPYRTPKFLYSDALPKRRIDNFYILTVTKGDNREAVYRSWNAHKHLERLHPCVRVHVLTDEPYFFENVNCYTCPKLFTTAGSKYKARALEWYRQTMRFTEHDWVLHLDEESVIDDESIKAALEFVWYEHDYHWGQGLILYNQYKFWSNWFFTGADAIRVGDDLSRFALQYSYFHAPIFGAHGSFLLNNGAVENAITWDLGSLTEDYQFATHAHEKGFRCSKVPGIVREQSPIDFIGFLKQRRRWFVGIRRLPYILPKVWAFFWAIGTLSLFCTLSALVLGFVIHKGTPRWFGFLKDFSFITFTYLYQIGIIVQNVDKKINPILIILCIPLTFLLQYAACVMEALAVIYGLISPPSDFDVIKK</sequence>
<keyword evidence="2" id="KW-0472">Membrane</keyword>
<keyword evidence="2" id="KW-1133">Transmembrane helix</keyword>
<dbReference type="EMBL" id="JAFCIX010000443">
    <property type="protein sequence ID" value="KAH6589644.1"/>
    <property type="molecule type" value="Genomic_DNA"/>
</dbReference>
<evidence type="ECO:0000256" key="2">
    <source>
        <dbReference type="SAM" id="Phobius"/>
    </source>
</evidence>
<keyword evidence="2" id="KW-0812">Transmembrane</keyword>
<evidence type="ECO:0000313" key="5">
    <source>
        <dbReference type="Proteomes" id="UP001648503"/>
    </source>
</evidence>
<feature type="compositionally biased region" description="Basic and acidic residues" evidence="1">
    <location>
        <begin position="1"/>
        <end position="10"/>
    </location>
</feature>
<proteinExistence type="predicted"/>
<organism evidence="4 5">
    <name type="scientific">Batrachochytrium salamandrivorans</name>
    <dbReference type="NCBI Taxonomy" id="1357716"/>
    <lineage>
        <taxon>Eukaryota</taxon>
        <taxon>Fungi</taxon>
        <taxon>Fungi incertae sedis</taxon>
        <taxon>Chytridiomycota</taxon>
        <taxon>Chytridiomycota incertae sedis</taxon>
        <taxon>Chytridiomycetes</taxon>
        <taxon>Rhizophydiales</taxon>
        <taxon>Rhizophydiales incertae sedis</taxon>
        <taxon>Batrachochytrium</taxon>
    </lineage>
</organism>
<comment type="caution">
    <text evidence="4">The sequence shown here is derived from an EMBL/GenBank/DDBJ whole genome shotgun (WGS) entry which is preliminary data.</text>
</comment>
<feature type="compositionally biased region" description="Polar residues" evidence="1">
    <location>
        <begin position="245"/>
        <end position="254"/>
    </location>
</feature>
<feature type="compositionally biased region" description="Polar residues" evidence="1">
    <location>
        <begin position="193"/>
        <end position="202"/>
    </location>
</feature>
<protein>
    <recommendedName>
        <fullName evidence="3">Glycosyltransferase 2-like domain-containing protein</fullName>
    </recommendedName>
</protein>
<feature type="transmembrane region" description="Helical" evidence="2">
    <location>
        <begin position="627"/>
        <end position="648"/>
    </location>
</feature>
<accession>A0ABQ8F2Z8</accession>
<feature type="transmembrane region" description="Helical" evidence="2">
    <location>
        <begin position="595"/>
        <end position="621"/>
    </location>
</feature>
<feature type="compositionally biased region" description="Low complexity" evidence="1">
    <location>
        <begin position="225"/>
        <end position="241"/>
    </location>
</feature>
<dbReference type="InterPro" id="IPR027389">
    <property type="entry name" value="B_mannosylTrfase_Bre-3/Egh"/>
</dbReference>